<proteinExistence type="predicted"/>
<organism evidence="2">
    <name type="scientific">Xenopus tropicalis</name>
    <name type="common">Western clawed frog</name>
    <name type="synonym">Silurana tropicalis</name>
    <dbReference type="NCBI Taxonomy" id="8364"/>
    <lineage>
        <taxon>Eukaryota</taxon>
        <taxon>Metazoa</taxon>
        <taxon>Chordata</taxon>
        <taxon>Craniata</taxon>
        <taxon>Vertebrata</taxon>
        <taxon>Euteleostomi</taxon>
        <taxon>Amphibia</taxon>
        <taxon>Batrachia</taxon>
        <taxon>Anura</taxon>
        <taxon>Pipoidea</taxon>
        <taxon>Pipidae</taxon>
        <taxon>Xenopodinae</taxon>
        <taxon>Xenopus</taxon>
        <taxon>Silurana</taxon>
    </lineage>
</organism>
<gene>
    <name evidence="2" type="ORF">XENTR_v90027993mg</name>
</gene>
<dbReference type="AlphaFoldDB" id="A0A1B8Y182"/>
<name>A0A1B8Y182_XENTR</name>
<evidence type="ECO:0000313" key="2">
    <source>
        <dbReference type="EMBL" id="OCA16697.1"/>
    </source>
</evidence>
<accession>A0A1B8Y182</accession>
<sequence>MEEGGPRWAAREAGGPLTRRTDDTSSLSGPESRSRTMEGAASALSMPGAALTLGLELERARLDFYRPGVCQGPPSNVSQAPAGARGWSRTDVRSGTLILSGYGWGLRRLGCLWNRRLSMEG</sequence>
<dbReference type="EMBL" id="KV460576">
    <property type="protein sequence ID" value="OCA16697.1"/>
    <property type="molecule type" value="Genomic_DNA"/>
</dbReference>
<reference evidence="2" key="2">
    <citation type="journal article" date="2010" name="Science">
        <title>The genome of the Western clawed frog Xenopus tropicalis.</title>
        <authorList>
            <person name="Hellsten U."/>
            <person name="Harland R.M."/>
            <person name="Gilchrist M.J."/>
            <person name="Hendrix D."/>
            <person name="Jurka J."/>
            <person name="Kapitonov V."/>
            <person name="Ovcharenko I."/>
            <person name="Putnam N.H."/>
            <person name="Shu S."/>
            <person name="Taher L."/>
            <person name="Blitz I.L."/>
            <person name="Blumberg B."/>
            <person name="Dichmann D.S."/>
            <person name="Dubchak I."/>
            <person name="Amaya E."/>
            <person name="Detter J.C."/>
            <person name="Fletcher R."/>
            <person name="Gerhard D.S."/>
            <person name="Goodstein D."/>
            <person name="Graves T."/>
            <person name="Grigoriev I.V."/>
            <person name="Grimwood J."/>
            <person name="Kawashima T."/>
            <person name="Lindquist E."/>
            <person name="Lucas S.M."/>
            <person name="Mead P.E."/>
            <person name="Mitros T."/>
            <person name="Ogino H."/>
            <person name="Ohta Y."/>
            <person name="Poliakov A.V."/>
            <person name="Pollet N."/>
            <person name="Robert J."/>
            <person name="Salamov A."/>
            <person name="Sater A.K."/>
            <person name="Schmutz J."/>
            <person name="Terry A."/>
            <person name="Vize P.D."/>
            <person name="Warren W.C."/>
            <person name="Wells D."/>
            <person name="Wills A."/>
            <person name="Wilson R.K."/>
            <person name="Zimmerman L.B."/>
            <person name="Zorn A.M."/>
            <person name="Grainger R."/>
            <person name="Grammer T."/>
            <person name="Khokha M.K."/>
            <person name="Richardson P.M."/>
            <person name="Rokhsar D.S."/>
        </authorList>
    </citation>
    <scope>NUCLEOTIDE SEQUENCE [LARGE SCALE GENOMIC DNA]</scope>
    <source>
        <strain evidence="2">Nigerian</strain>
    </source>
</reference>
<reference evidence="2" key="1">
    <citation type="submission" date="2009-11" db="EMBL/GenBank/DDBJ databases">
        <authorList>
            <consortium name="US DOE Joint Genome Institute (JGI-PGF)"/>
            <person name="Ottilar R."/>
            <person name="Schmutz J."/>
            <person name="Salamov A."/>
            <person name="Cheng J.F."/>
            <person name="Lucas S."/>
            <person name="Pitluck S."/>
            <person name="Gundlach H."/>
            <person name="Guo Y."/>
            <person name="Haberer G."/>
            <person name="Nasrallah J."/>
            <person name="Mayer K.F.X."/>
            <person name="van de Peer Y."/>
            <person name="Weigel D."/>
            <person name="Grigoriev I.V."/>
        </authorList>
    </citation>
    <scope>NUCLEOTIDE SEQUENCE</scope>
    <source>
        <strain evidence="2">Nigerian</strain>
    </source>
</reference>
<protein>
    <submittedName>
        <fullName evidence="2">Uncharacterized protein</fullName>
    </submittedName>
</protein>
<evidence type="ECO:0000256" key="1">
    <source>
        <dbReference type="SAM" id="MobiDB-lite"/>
    </source>
</evidence>
<feature type="region of interest" description="Disordered" evidence="1">
    <location>
        <begin position="1"/>
        <end position="43"/>
    </location>
</feature>
<reference evidence="2" key="3">
    <citation type="submission" date="2016-05" db="EMBL/GenBank/DDBJ databases">
        <title>WGS assembly of Xenopus tropicalis.</title>
        <authorList>
            <person name="Sessions A."/>
            <person name="Jenkins J."/>
            <person name="Mitros T."/>
            <person name="Lyons J.T."/>
            <person name="Dichmann D.S."/>
            <person name="Robert J."/>
            <person name="Harland R.M."/>
            <person name="Rokhsar D.S."/>
        </authorList>
    </citation>
    <scope>NUCLEOTIDE SEQUENCE</scope>
    <source>
        <strain evidence="2">Nigerian</strain>
    </source>
</reference>